<evidence type="ECO:0000256" key="2">
    <source>
        <dbReference type="ARBA" id="ARBA00023002"/>
    </source>
</evidence>
<protein>
    <submittedName>
        <fullName evidence="4">Ldh family oxidoreductase</fullName>
    </submittedName>
</protein>
<dbReference type="AlphaFoldDB" id="A0A931HA47"/>
<comment type="similarity">
    <text evidence="1">Belongs to the LDH2/MDH2 oxidoreductase family.</text>
</comment>
<organism evidence="4 5">
    <name type="scientific">Novosphingobium aureum</name>
    <dbReference type="NCBI Taxonomy" id="2792964"/>
    <lineage>
        <taxon>Bacteria</taxon>
        <taxon>Pseudomonadati</taxon>
        <taxon>Pseudomonadota</taxon>
        <taxon>Alphaproteobacteria</taxon>
        <taxon>Sphingomonadales</taxon>
        <taxon>Sphingomonadaceae</taxon>
        <taxon>Novosphingobium</taxon>
    </lineage>
</organism>
<dbReference type="Pfam" id="PF02615">
    <property type="entry name" value="Ldh_2"/>
    <property type="match status" value="1"/>
</dbReference>
<dbReference type="InterPro" id="IPR003767">
    <property type="entry name" value="Malate/L-lactate_DH-like"/>
</dbReference>
<dbReference type="SUPFAM" id="SSF89733">
    <property type="entry name" value="L-sulfolactate dehydrogenase-like"/>
    <property type="match status" value="1"/>
</dbReference>
<dbReference type="EMBL" id="JADZGI010000001">
    <property type="protein sequence ID" value="MBH0112052.1"/>
    <property type="molecule type" value="Genomic_DNA"/>
</dbReference>
<sequence length="364" mass="37364">MSDSVVLSLAEADSLAREVLEAWGLAPDHAAAVAATMVAGERDGCTSHGLYRLLVATASVEKGVVNPAAVPEVSEPAPALVRVDGKGGFAQLPFSKGLPLLVEKAKAKGIAAMALNNSVHFAALWPEVEALAAEGLVALAFTPNHAWVAPAGGTKPVFGTNPLAFAWPRPGREPFVFDFATTVIARGDIELHRRAGKPVPEDWGYDAQGNPTTDAKSVLDGAMRTFGGHKGSALAAMIELIAGPLIGDMTSAQSIAVDAGRGGSPLGGELIIAIDPAGFLGDRVDEYLAHGETMFAAIEGQGARLPGTRRLAARRESLAKGLAIPAAFHAEILDLLQKGKDHVPNPPQGSRAGSNGAGDGSGGH</sequence>
<dbReference type="InterPro" id="IPR043143">
    <property type="entry name" value="Mal/L-sulf/L-lact_DH-like_NADP"/>
</dbReference>
<dbReference type="Gene3D" id="3.30.1370.60">
    <property type="entry name" value="Hypothetical oxidoreductase yiak, domain 2"/>
    <property type="match status" value="1"/>
</dbReference>
<evidence type="ECO:0000313" key="4">
    <source>
        <dbReference type="EMBL" id="MBH0112052.1"/>
    </source>
</evidence>
<feature type="region of interest" description="Disordered" evidence="3">
    <location>
        <begin position="339"/>
        <end position="364"/>
    </location>
</feature>
<dbReference type="RefSeq" id="WP_197160879.1">
    <property type="nucleotide sequence ID" value="NZ_JADZGI010000001.1"/>
</dbReference>
<feature type="compositionally biased region" description="Gly residues" evidence="3">
    <location>
        <begin position="355"/>
        <end position="364"/>
    </location>
</feature>
<reference evidence="4" key="1">
    <citation type="submission" date="2020-11" db="EMBL/GenBank/DDBJ databases">
        <title>Novosphingobium aureum sp. nov., a marine bacterium isolated from sediment of a salt flat.</title>
        <authorList>
            <person name="Yoo Y."/>
            <person name="Kim J.-J."/>
        </authorList>
    </citation>
    <scope>NUCLEOTIDE SEQUENCE</scope>
    <source>
        <strain evidence="4">YJ-S2-02</strain>
    </source>
</reference>
<dbReference type="InterPro" id="IPR036111">
    <property type="entry name" value="Mal/L-sulfo/L-lacto_DH-like_sf"/>
</dbReference>
<evidence type="ECO:0000313" key="5">
    <source>
        <dbReference type="Proteomes" id="UP000617634"/>
    </source>
</evidence>
<evidence type="ECO:0000256" key="1">
    <source>
        <dbReference type="ARBA" id="ARBA00006056"/>
    </source>
</evidence>
<dbReference type="PANTHER" id="PTHR11091:SF0">
    <property type="entry name" value="MALATE DEHYDROGENASE"/>
    <property type="match status" value="1"/>
</dbReference>
<evidence type="ECO:0000256" key="3">
    <source>
        <dbReference type="SAM" id="MobiDB-lite"/>
    </source>
</evidence>
<accession>A0A931HA47</accession>
<comment type="caution">
    <text evidence="4">The sequence shown here is derived from an EMBL/GenBank/DDBJ whole genome shotgun (WGS) entry which is preliminary data.</text>
</comment>
<dbReference type="InterPro" id="IPR043144">
    <property type="entry name" value="Mal/L-sulf/L-lact_DH-like_ah"/>
</dbReference>
<dbReference type="Gene3D" id="1.10.1530.10">
    <property type="match status" value="1"/>
</dbReference>
<proteinExistence type="inferred from homology"/>
<dbReference type="Proteomes" id="UP000617634">
    <property type="component" value="Unassembled WGS sequence"/>
</dbReference>
<keyword evidence="5" id="KW-1185">Reference proteome</keyword>
<dbReference type="PANTHER" id="PTHR11091">
    <property type="entry name" value="OXIDOREDUCTASE-RELATED"/>
    <property type="match status" value="1"/>
</dbReference>
<gene>
    <name evidence="4" type="ORF">I5E68_03675</name>
</gene>
<dbReference type="GO" id="GO:0016491">
    <property type="term" value="F:oxidoreductase activity"/>
    <property type="evidence" value="ECO:0007669"/>
    <property type="project" value="UniProtKB-KW"/>
</dbReference>
<keyword evidence="2" id="KW-0560">Oxidoreductase</keyword>
<name>A0A931HA47_9SPHN</name>